<dbReference type="RefSeq" id="WP_073186383.1">
    <property type="nucleotide sequence ID" value="NZ_FQZG01000013.1"/>
</dbReference>
<evidence type="ECO:0000313" key="3">
    <source>
        <dbReference type="Proteomes" id="UP000184512"/>
    </source>
</evidence>
<accession>A0A1M6DJ78</accession>
<dbReference type="STRING" id="1123357.SAMN02745244_00936"/>
<dbReference type="AlphaFoldDB" id="A0A1M6DJ78"/>
<evidence type="ECO:0000313" key="2">
    <source>
        <dbReference type="EMBL" id="SHI73265.1"/>
    </source>
</evidence>
<dbReference type="Proteomes" id="UP000184512">
    <property type="component" value="Unassembled WGS sequence"/>
</dbReference>
<keyword evidence="3" id="KW-1185">Reference proteome</keyword>
<gene>
    <name evidence="2" type="ORF">SAMN02745244_00936</name>
</gene>
<feature type="region of interest" description="Disordered" evidence="1">
    <location>
        <begin position="484"/>
        <end position="520"/>
    </location>
</feature>
<evidence type="ECO:0008006" key="4">
    <source>
        <dbReference type="Google" id="ProtNLM"/>
    </source>
</evidence>
<reference evidence="2 3" key="1">
    <citation type="submission" date="2016-11" db="EMBL/GenBank/DDBJ databases">
        <authorList>
            <person name="Jaros S."/>
            <person name="Januszkiewicz K."/>
            <person name="Wedrychowicz H."/>
        </authorList>
    </citation>
    <scope>NUCLEOTIDE SEQUENCE [LARGE SCALE GENOMIC DNA]</scope>
    <source>
        <strain evidence="2 3">DSM 12906</strain>
    </source>
</reference>
<proteinExistence type="predicted"/>
<organism evidence="2 3">
    <name type="scientific">Tessaracoccus bendigoensis DSM 12906</name>
    <dbReference type="NCBI Taxonomy" id="1123357"/>
    <lineage>
        <taxon>Bacteria</taxon>
        <taxon>Bacillati</taxon>
        <taxon>Actinomycetota</taxon>
        <taxon>Actinomycetes</taxon>
        <taxon>Propionibacteriales</taxon>
        <taxon>Propionibacteriaceae</taxon>
        <taxon>Tessaracoccus</taxon>
    </lineage>
</organism>
<dbReference type="EMBL" id="FQZG01000013">
    <property type="protein sequence ID" value="SHI73265.1"/>
    <property type="molecule type" value="Genomic_DNA"/>
</dbReference>
<evidence type="ECO:0000256" key="1">
    <source>
        <dbReference type="SAM" id="MobiDB-lite"/>
    </source>
</evidence>
<name>A0A1M6DJ78_9ACTN</name>
<sequence length="520" mass="55384">MSVSLVVDLVAHDDPSTVEVAKAWLAAADGCPVAVMVLEGGLLSRELTDEGASLVPVRSARVGRAVGWGAALQGVLTDRVTLISGPAEVLPGWRQPGVSELAGVTDERVYGGGFTMADYASVRGFDTRLGDAEELLVDLLGRVAALEPTTVGGAAATAPLRNLPLWPARPVAAPPILSVLIVGSGPDRRQDETILAAQAQSIDDIDVHVVDLTGDTFPREWVAAHSVVPRLRFGAWGGVRRHDISDDPVAGWRRVVDALEGQWTLLLGSDDIVLPWAAESMLKQLAPHTRSIAGLRVPFDRDGSVPPRSDRNLETVACVATNLLRRWWPTPVASVAELADAVVGRRPQPSPIAVALTPGADDPITGAPWRTTWARGVESVRACLPDRFGPRTLVLRRNCVLKVDELDAYDRLDELVAEFDGKGRLFHESATLTPCTWRDMALLSRGGHAFEAFLGPGAGKDELDRAIARRRRASPGAEAAIVEGAPAVPPSNPPAGGWLFHRGPGPQVSTMSFEQEGAGR</sequence>
<protein>
    <recommendedName>
        <fullName evidence="4">Glycosyl transferase family 2</fullName>
    </recommendedName>
</protein>